<dbReference type="AlphaFoldDB" id="A0A0F8YKR9"/>
<accession>A0A0F8YKR9</accession>
<organism evidence="1">
    <name type="scientific">marine sediment metagenome</name>
    <dbReference type="NCBI Taxonomy" id="412755"/>
    <lineage>
        <taxon>unclassified sequences</taxon>
        <taxon>metagenomes</taxon>
        <taxon>ecological metagenomes</taxon>
    </lineage>
</organism>
<name>A0A0F8YKR9_9ZZZZ</name>
<proteinExistence type="predicted"/>
<protein>
    <submittedName>
        <fullName evidence="1">Uncharacterized protein</fullName>
    </submittedName>
</protein>
<dbReference type="EMBL" id="LAZR01065830">
    <property type="protein sequence ID" value="KKK54764.1"/>
    <property type="molecule type" value="Genomic_DNA"/>
</dbReference>
<sequence length="138" mass="15459">MSTKRTRDLPARLEGLRRRFERWRRTRKVRSRIPEPLWASAVKLAGRYGLHRTAKALRVDYYALKKRVEGAPAAIASKMPAEVAGATFLELPSPAWAGSGECTLELEDAGGVKLRVHLKGFEAPDLAALSRSFWQNES</sequence>
<gene>
    <name evidence="1" type="ORF">LCGC14_3081410</name>
</gene>
<reference evidence="1" key="1">
    <citation type="journal article" date="2015" name="Nature">
        <title>Complex archaea that bridge the gap between prokaryotes and eukaryotes.</title>
        <authorList>
            <person name="Spang A."/>
            <person name="Saw J.H."/>
            <person name="Jorgensen S.L."/>
            <person name="Zaremba-Niedzwiedzka K."/>
            <person name="Martijn J."/>
            <person name="Lind A.E."/>
            <person name="van Eijk R."/>
            <person name="Schleper C."/>
            <person name="Guy L."/>
            <person name="Ettema T.J."/>
        </authorList>
    </citation>
    <scope>NUCLEOTIDE SEQUENCE</scope>
</reference>
<evidence type="ECO:0000313" key="1">
    <source>
        <dbReference type="EMBL" id="KKK54764.1"/>
    </source>
</evidence>
<comment type="caution">
    <text evidence="1">The sequence shown here is derived from an EMBL/GenBank/DDBJ whole genome shotgun (WGS) entry which is preliminary data.</text>
</comment>